<organism evidence="9 10">
    <name type="scientific">Actinophytocola glycyrrhizae</name>
    <dbReference type="NCBI Taxonomy" id="2044873"/>
    <lineage>
        <taxon>Bacteria</taxon>
        <taxon>Bacillati</taxon>
        <taxon>Actinomycetota</taxon>
        <taxon>Actinomycetes</taxon>
        <taxon>Pseudonocardiales</taxon>
        <taxon>Pseudonocardiaceae</taxon>
    </lineage>
</organism>
<evidence type="ECO:0000256" key="4">
    <source>
        <dbReference type="ARBA" id="ARBA00022989"/>
    </source>
</evidence>
<evidence type="ECO:0000256" key="6">
    <source>
        <dbReference type="ARBA" id="ARBA00038076"/>
    </source>
</evidence>
<keyword evidence="2" id="KW-1003">Cell membrane</keyword>
<dbReference type="InterPro" id="IPR003838">
    <property type="entry name" value="ABC3_permease_C"/>
</dbReference>
<reference evidence="10" key="1">
    <citation type="journal article" date="2019" name="Int. J. Syst. Evol. Microbiol.">
        <title>The Global Catalogue of Microorganisms (GCM) 10K type strain sequencing project: providing services to taxonomists for standard genome sequencing and annotation.</title>
        <authorList>
            <consortium name="The Broad Institute Genomics Platform"/>
            <consortium name="The Broad Institute Genome Sequencing Center for Infectious Disease"/>
            <person name="Wu L."/>
            <person name="Ma J."/>
        </authorList>
    </citation>
    <scope>NUCLEOTIDE SEQUENCE [LARGE SCALE GENOMIC DNA]</scope>
    <source>
        <strain evidence="10">ZS-22-S1</strain>
    </source>
</reference>
<accession>A0ABV9SGR4</accession>
<dbReference type="Proteomes" id="UP001595859">
    <property type="component" value="Unassembled WGS sequence"/>
</dbReference>
<feature type="transmembrane region" description="Helical" evidence="7">
    <location>
        <begin position="25"/>
        <end position="46"/>
    </location>
</feature>
<feature type="transmembrane region" description="Helical" evidence="7">
    <location>
        <begin position="290"/>
        <end position="311"/>
    </location>
</feature>
<keyword evidence="3 7" id="KW-0812">Transmembrane</keyword>
<feature type="transmembrane region" description="Helical" evidence="7">
    <location>
        <begin position="193"/>
        <end position="216"/>
    </location>
</feature>
<feature type="transmembrane region" description="Helical" evidence="7">
    <location>
        <begin position="332"/>
        <end position="352"/>
    </location>
</feature>
<dbReference type="Pfam" id="PF02687">
    <property type="entry name" value="FtsX"/>
    <property type="match status" value="2"/>
</dbReference>
<dbReference type="PANTHER" id="PTHR30572">
    <property type="entry name" value="MEMBRANE COMPONENT OF TRANSPORTER-RELATED"/>
    <property type="match status" value="1"/>
</dbReference>
<sequence>MNVRGWISDLVLGVRLAVGGGRTSWARLALSAVGIAIATAVLLVGASAGTMHAEREARQAADIVSDQPVDGVDPTYVERKYTEYRGEGIRITYVAASGPAAPKPAGLPALPDAGEMYASPALAELLASPEGELLVPRLPEKVVGTLPQDLVELPGDLTAWIGVDAAVIEDVESVTAAYGFGAAADPGLLNPGLLTLLLIGAVVLLLPVFIFVTSASRIAGAERDRRLSALRLVGSGSRQVRRIAAAESLTGAMAGLVLGFAVFLVARRFADRVDLFGERAYVSDVVPDPVLTVLVVLLIPALSVLTALFALRRTIIEPLGVVRQSKPVRRRLWWRLALIVLGIVLLTTQLGAPDNSDLWAWAVSGGAALLLVGVPVLLPWLVERVAGRVAGGPPSWLLAIRRLQLDSGTSARVVGGVAVVLAGAITLQTVLMSVEGVVGLPGSPAEPRGSVEVYSPPALAETVSHDLAAADGVESVHTMRYTSFYETGGTDNAFGAVVLDCAAAVDLMHLGDCADGDVFLLRDEYQAPPGPGTVLEQRQYLNTSNQDWDPRNYEVTGSWTVPADARSFSRRENSTIYGQIVVTPGAIAPATLPEDDMTTVYAMVDDGLTGDQLEGIRNSVAAHRIETNVYSSNTGPDLSSNQQTYVAIRTGLYAGSIFTLLLAGVSLLVLALEHIRERRRTLAMLTASGVPRGVLARSLLWQVALPIALGVVVALATGLGLAALVMRLSEDPLVVDWGGVVLLCAGAVALSLMVSAMTMPFLRNATRLSALRTE</sequence>
<name>A0ABV9SGR4_9PSEU</name>
<feature type="domain" description="ABC3 transporter permease C-terminal" evidence="8">
    <location>
        <begin position="200"/>
        <end position="315"/>
    </location>
</feature>
<dbReference type="RefSeq" id="WP_378061978.1">
    <property type="nucleotide sequence ID" value="NZ_JBHSIS010000026.1"/>
</dbReference>
<evidence type="ECO:0000256" key="7">
    <source>
        <dbReference type="SAM" id="Phobius"/>
    </source>
</evidence>
<dbReference type="EMBL" id="JBHSIS010000026">
    <property type="protein sequence ID" value="MFC4859104.1"/>
    <property type="molecule type" value="Genomic_DNA"/>
</dbReference>
<keyword evidence="4 7" id="KW-1133">Transmembrane helix</keyword>
<keyword evidence="5 7" id="KW-0472">Membrane</keyword>
<proteinExistence type="inferred from homology"/>
<comment type="caution">
    <text evidence="9">The sequence shown here is derived from an EMBL/GenBank/DDBJ whole genome shotgun (WGS) entry which is preliminary data.</text>
</comment>
<feature type="transmembrane region" description="Helical" evidence="7">
    <location>
        <begin position="411"/>
        <end position="431"/>
    </location>
</feature>
<protein>
    <submittedName>
        <fullName evidence="9">FtsX-like permease family protein</fullName>
    </submittedName>
</protein>
<evidence type="ECO:0000313" key="9">
    <source>
        <dbReference type="EMBL" id="MFC4859104.1"/>
    </source>
</evidence>
<comment type="similarity">
    <text evidence="6">Belongs to the ABC-4 integral membrane protein family.</text>
</comment>
<dbReference type="PANTHER" id="PTHR30572:SF4">
    <property type="entry name" value="ABC TRANSPORTER PERMEASE YTRF"/>
    <property type="match status" value="1"/>
</dbReference>
<feature type="transmembrane region" description="Helical" evidence="7">
    <location>
        <begin position="699"/>
        <end position="725"/>
    </location>
</feature>
<evidence type="ECO:0000256" key="5">
    <source>
        <dbReference type="ARBA" id="ARBA00023136"/>
    </source>
</evidence>
<feature type="transmembrane region" description="Helical" evidence="7">
    <location>
        <begin position="651"/>
        <end position="672"/>
    </location>
</feature>
<comment type="subcellular location">
    <subcellularLocation>
        <location evidence="1">Cell membrane</location>
        <topology evidence="1">Multi-pass membrane protein</topology>
    </subcellularLocation>
</comment>
<keyword evidence="10" id="KW-1185">Reference proteome</keyword>
<feature type="transmembrane region" description="Helical" evidence="7">
    <location>
        <begin position="737"/>
        <end position="762"/>
    </location>
</feature>
<evidence type="ECO:0000256" key="1">
    <source>
        <dbReference type="ARBA" id="ARBA00004651"/>
    </source>
</evidence>
<evidence type="ECO:0000313" key="10">
    <source>
        <dbReference type="Proteomes" id="UP001595859"/>
    </source>
</evidence>
<feature type="transmembrane region" description="Helical" evidence="7">
    <location>
        <begin position="358"/>
        <end position="382"/>
    </location>
</feature>
<evidence type="ECO:0000256" key="2">
    <source>
        <dbReference type="ARBA" id="ARBA00022475"/>
    </source>
</evidence>
<feature type="transmembrane region" description="Helical" evidence="7">
    <location>
        <begin position="248"/>
        <end position="270"/>
    </location>
</feature>
<evidence type="ECO:0000256" key="3">
    <source>
        <dbReference type="ARBA" id="ARBA00022692"/>
    </source>
</evidence>
<feature type="domain" description="ABC3 transporter permease C-terminal" evidence="8">
    <location>
        <begin position="656"/>
        <end position="758"/>
    </location>
</feature>
<dbReference type="InterPro" id="IPR050250">
    <property type="entry name" value="Macrolide_Exporter_MacB"/>
</dbReference>
<gene>
    <name evidence="9" type="ORF">ACFPCV_36880</name>
</gene>
<evidence type="ECO:0000259" key="8">
    <source>
        <dbReference type="Pfam" id="PF02687"/>
    </source>
</evidence>